<dbReference type="InterPro" id="IPR017850">
    <property type="entry name" value="Alkaline_phosphatase_core_sf"/>
</dbReference>
<keyword evidence="4" id="KW-1185">Reference proteome</keyword>
<accession>A0A5C5YIN1</accession>
<comment type="caution">
    <text evidence="3">The sequence shown here is derived from an EMBL/GenBank/DDBJ whole genome shotgun (WGS) entry which is preliminary data.</text>
</comment>
<feature type="transmembrane region" description="Helical" evidence="1">
    <location>
        <begin position="46"/>
        <end position="69"/>
    </location>
</feature>
<feature type="transmembrane region" description="Helical" evidence="1">
    <location>
        <begin position="120"/>
        <end position="145"/>
    </location>
</feature>
<dbReference type="EMBL" id="SJPK01000001">
    <property type="protein sequence ID" value="TWT74720.1"/>
    <property type="molecule type" value="Genomic_DNA"/>
</dbReference>
<proteinExistence type="predicted"/>
<dbReference type="AlphaFoldDB" id="A0A5C5YIN1"/>
<evidence type="ECO:0000313" key="4">
    <source>
        <dbReference type="Proteomes" id="UP000318053"/>
    </source>
</evidence>
<feature type="transmembrane region" description="Helical" evidence="1">
    <location>
        <begin position="81"/>
        <end position="100"/>
    </location>
</feature>
<feature type="domain" description="Sulfatase N-terminal" evidence="2">
    <location>
        <begin position="268"/>
        <end position="538"/>
    </location>
</feature>
<evidence type="ECO:0000313" key="3">
    <source>
        <dbReference type="EMBL" id="TWT74720.1"/>
    </source>
</evidence>
<dbReference type="Proteomes" id="UP000318053">
    <property type="component" value="Unassembled WGS sequence"/>
</dbReference>
<keyword evidence="1" id="KW-0812">Transmembrane</keyword>
<sequence>MTLPADSIRFRRSLWVQWCCWCVGMFVLVVLHPLGAPLSSLGLGEMVWIGAQCVLLQFVPLSIAVAWSVRRPAVAAKYGPYLFVGVPIGFAVDVVVFRSSGMHFFSADFAELARNHLPRLMAFFSWGMLVPLLAIGGYVGIGLVLSKHCGRLAVRNEQVNRVCHAISWGLLVIAACGAVRWLTFDPIERMAVQQAHATRHPFYAVPWSGAPMAASAGGIDHDRSIVKPVEPFTFDRNRFAGQVSGRIQQMRMNVVVETDSDGPPDARPDILIVVCESLRSEMLAPDVMPHTFAAAQSGWWLKQHFSGGNATSLGMFSLVSGLESIWFYRSQVRFAPALNRLFRQAGYELGFFAGHDDWRAFQMDAFLSPEQFDRYEIEPMDWLESDRRSIARVKRFLRNRDLRPLASPRLAILFLYSTHMPFAVDDAQAMDQPSASADYPIPFPESWRESVWNRYRNAARTLDAELAGLFHEEAVVVLVGDHGESFLDDGTVGHGTKLSHAQTQTAAMVTGPGVPSRPIHARTMHADILPTLLAIAGIDVSMPDQFDGVDLGAATEETLRSRIFSISNLVGRNLVLLPPAERRSRDGWGTRVEFSLLDNTIQPHGKIDRNGDPIGPPDEDRLRDWMKRIVR</sequence>
<dbReference type="PANTHER" id="PTHR43751">
    <property type="entry name" value="SULFATASE"/>
    <property type="match status" value="1"/>
</dbReference>
<dbReference type="PANTHER" id="PTHR43751:SF3">
    <property type="entry name" value="SULFATASE N-TERMINAL DOMAIN-CONTAINING PROTEIN"/>
    <property type="match status" value="1"/>
</dbReference>
<dbReference type="OrthoDB" id="9766107at2"/>
<dbReference type="SUPFAM" id="SSF53649">
    <property type="entry name" value="Alkaline phosphatase-like"/>
    <property type="match status" value="1"/>
</dbReference>
<keyword evidence="1" id="KW-1133">Transmembrane helix</keyword>
<feature type="transmembrane region" description="Helical" evidence="1">
    <location>
        <begin position="12"/>
        <end position="34"/>
    </location>
</feature>
<keyword evidence="1" id="KW-0472">Membrane</keyword>
<evidence type="ECO:0000259" key="2">
    <source>
        <dbReference type="Pfam" id="PF00884"/>
    </source>
</evidence>
<reference evidence="3 4" key="1">
    <citation type="submission" date="2019-02" db="EMBL/GenBank/DDBJ databases">
        <title>Deep-cultivation of Planctomycetes and their phenomic and genomic characterization uncovers novel biology.</title>
        <authorList>
            <person name="Wiegand S."/>
            <person name="Jogler M."/>
            <person name="Boedeker C."/>
            <person name="Pinto D."/>
            <person name="Vollmers J."/>
            <person name="Rivas-Marin E."/>
            <person name="Kohn T."/>
            <person name="Peeters S.H."/>
            <person name="Heuer A."/>
            <person name="Rast P."/>
            <person name="Oberbeckmann S."/>
            <person name="Bunk B."/>
            <person name="Jeske O."/>
            <person name="Meyerdierks A."/>
            <person name="Storesund J.E."/>
            <person name="Kallscheuer N."/>
            <person name="Luecker S."/>
            <person name="Lage O.M."/>
            <person name="Pohl T."/>
            <person name="Merkel B.J."/>
            <person name="Hornburger P."/>
            <person name="Mueller R.-W."/>
            <person name="Bruemmer F."/>
            <person name="Labrenz M."/>
            <person name="Spormann A.M."/>
            <person name="Op Den Camp H."/>
            <person name="Overmann J."/>
            <person name="Amann R."/>
            <person name="Jetten M.S.M."/>
            <person name="Mascher T."/>
            <person name="Medema M.H."/>
            <person name="Devos D.P."/>
            <person name="Kaster A.-K."/>
            <person name="Ovreas L."/>
            <person name="Rohde M."/>
            <person name="Galperin M.Y."/>
            <person name="Jogler C."/>
        </authorList>
    </citation>
    <scope>NUCLEOTIDE SEQUENCE [LARGE SCALE GENOMIC DNA]</scope>
    <source>
        <strain evidence="3 4">CA85</strain>
    </source>
</reference>
<protein>
    <submittedName>
        <fullName evidence="3">Sulfatase</fullName>
    </submittedName>
</protein>
<gene>
    <name evidence="3" type="ORF">CA85_00050</name>
</gene>
<dbReference type="Gene3D" id="3.40.720.10">
    <property type="entry name" value="Alkaline Phosphatase, subunit A"/>
    <property type="match status" value="1"/>
</dbReference>
<dbReference type="Pfam" id="PF00884">
    <property type="entry name" value="Sulfatase"/>
    <property type="match status" value="1"/>
</dbReference>
<organism evidence="3 4">
    <name type="scientific">Allorhodopirellula solitaria</name>
    <dbReference type="NCBI Taxonomy" id="2527987"/>
    <lineage>
        <taxon>Bacteria</taxon>
        <taxon>Pseudomonadati</taxon>
        <taxon>Planctomycetota</taxon>
        <taxon>Planctomycetia</taxon>
        <taxon>Pirellulales</taxon>
        <taxon>Pirellulaceae</taxon>
        <taxon>Allorhodopirellula</taxon>
    </lineage>
</organism>
<name>A0A5C5YIN1_9BACT</name>
<feature type="transmembrane region" description="Helical" evidence="1">
    <location>
        <begin position="165"/>
        <end position="184"/>
    </location>
</feature>
<dbReference type="InterPro" id="IPR000917">
    <property type="entry name" value="Sulfatase_N"/>
</dbReference>
<dbReference type="InterPro" id="IPR052701">
    <property type="entry name" value="GAG_Ulvan_Degrading_Sulfatases"/>
</dbReference>
<evidence type="ECO:0000256" key="1">
    <source>
        <dbReference type="SAM" id="Phobius"/>
    </source>
</evidence>